<feature type="domain" description="DUF2264" evidence="1">
    <location>
        <begin position="28"/>
        <end position="381"/>
    </location>
</feature>
<dbReference type="STRING" id="1045773.SAMN05216555_10784"/>
<name>A0A1G8R5P0_9MICC</name>
<dbReference type="RefSeq" id="WP_074588885.1">
    <property type="nucleotide sequence ID" value="NZ_FNEI01000007.1"/>
</dbReference>
<dbReference type="AlphaFoldDB" id="A0A1G8R5P0"/>
<evidence type="ECO:0000259" key="1">
    <source>
        <dbReference type="Pfam" id="PF10022"/>
    </source>
</evidence>
<keyword evidence="3" id="KW-1185">Reference proteome</keyword>
<proteinExistence type="predicted"/>
<dbReference type="OrthoDB" id="9813465at2"/>
<gene>
    <name evidence="2" type="ORF">SAMN05216555_10784</name>
</gene>
<dbReference type="PANTHER" id="PTHR35339">
    <property type="entry name" value="LINALOOL DEHYDRATASE_ISOMERASE DOMAIN-CONTAINING PROTEIN"/>
    <property type="match status" value="1"/>
</dbReference>
<dbReference type="InterPro" id="IPR049349">
    <property type="entry name" value="DUF2264_N"/>
</dbReference>
<dbReference type="InterPro" id="IPR016624">
    <property type="entry name" value="UCP014753"/>
</dbReference>
<sequence>MTAHDPPQHRSFAMPEPDFALSPITGWTRAHWLAFADQQLLAARRHFTPGRALIRLPGRPSWSGELSDGLEGFARTFMLAAFRVAGEQGDDPHGHLVFYRAGLLEGTRPDSGESWPPIVDRSQPIVEAASVALGLQLTKPWLWDTLTEGEQRQVAAWLQGSSRSEAWDNNWVLFQVLVAEFLAGAGFEHNAAQIKHGLSRLEDWYEGGGWYRDGDNHGTGDFFDYYCGWALHLYPVLWAGVASGRDPEAEALGERYAGRLAEFLADHALFFGGHGSPVFQGRSLIYRHAAVAPLFLGFLGASSGSGPLTPGQTRRIASGAAKFFREGGSYPDGLPTLGWRDAFEPMVQSYSGPASPFWTSKAFVGLLLPATHPVWTAVEEPAPVEAADHLRHAAAPNYLLHSTASDGIARVLNHGSDKYYAPGPDDPHYRRLAYSSHTAPMFSGDPVDNHFAVLNSLGVSSRRSRILRLEAGPLQAASWHRPVWSDVEDQAESPWRVASGTTARGGYELRVHLVERDGTAPAGTAREGGYALAGSVPPVASVPSLAAGAVLSADLLHAAIWPVHGYSGVDTFTAEGASPLGQHAACGVLEGAVNGNRSVFASLVYLGGTVPELRPGRLELNDDGARLSASLVLAGPDGGVADTLELEFSTPA</sequence>
<dbReference type="Pfam" id="PF10022">
    <property type="entry name" value="DUF2264"/>
    <property type="match status" value="1"/>
</dbReference>
<evidence type="ECO:0000313" key="2">
    <source>
        <dbReference type="EMBL" id="SDJ11720.1"/>
    </source>
</evidence>
<accession>A0A1G8R5P0</accession>
<evidence type="ECO:0000313" key="3">
    <source>
        <dbReference type="Proteomes" id="UP000182130"/>
    </source>
</evidence>
<organism evidence="2 3">
    <name type="scientific">Arthrobacter cupressi</name>
    <dbReference type="NCBI Taxonomy" id="1045773"/>
    <lineage>
        <taxon>Bacteria</taxon>
        <taxon>Bacillati</taxon>
        <taxon>Actinomycetota</taxon>
        <taxon>Actinomycetes</taxon>
        <taxon>Micrococcales</taxon>
        <taxon>Micrococcaceae</taxon>
        <taxon>Arthrobacter</taxon>
    </lineage>
</organism>
<dbReference type="PANTHER" id="PTHR35339:SF4">
    <property type="entry name" value="LINALOOL DEHYDRATASE_ISOMERASE DOMAIN-CONTAINING PROTEIN"/>
    <property type="match status" value="1"/>
</dbReference>
<dbReference type="Proteomes" id="UP000182130">
    <property type="component" value="Unassembled WGS sequence"/>
</dbReference>
<dbReference type="EMBL" id="FNEI01000007">
    <property type="protein sequence ID" value="SDJ11720.1"/>
    <property type="molecule type" value="Genomic_DNA"/>
</dbReference>
<reference evidence="3" key="1">
    <citation type="submission" date="2016-10" db="EMBL/GenBank/DDBJ databases">
        <authorList>
            <person name="Varghese N."/>
            <person name="Submissions S."/>
        </authorList>
    </citation>
    <scope>NUCLEOTIDE SEQUENCE [LARGE SCALE GENOMIC DNA]</scope>
    <source>
        <strain evidence="3">CGMCC 1.10783</strain>
    </source>
</reference>
<protein>
    <recommendedName>
        <fullName evidence="1">DUF2264 domain-containing protein</fullName>
    </recommendedName>
</protein>